<dbReference type="EC" id="5.6.2.4" evidence="13"/>
<evidence type="ECO:0000259" key="17">
    <source>
        <dbReference type="PROSITE" id="PS51217"/>
    </source>
</evidence>
<dbReference type="Gene3D" id="3.90.320.10">
    <property type="match status" value="1"/>
</dbReference>
<dbReference type="CDD" id="cd18807">
    <property type="entry name" value="SF1_C_UvrD"/>
    <property type="match status" value="1"/>
</dbReference>
<gene>
    <name evidence="18" type="ORF">CVU83_02755</name>
</gene>
<dbReference type="Pfam" id="PF00580">
    <property type="entry name" value="UvrD-helicase"/>
    <property type="match status" value="1"/>
</dbReference>
<feature type="binding site" evidence="15">
    <location>
        <begin position="27"/>
        <end position="34"/>
    </location>
    <ligand>
        <name>ATP</name>
        <dbReference type="ChEBI" id="CHEBI:30616"/>
    </ligand>
</feature>
<reference evidence="18 19" key="1">
    <citation type="journal article" date="2017" name="ISME J.">
        <title>Potential for microbial H2 and metal transformations associated with novel bacteria and archaea in deep terrestrial subsurface sediments.</title>
        <authorList>
            <person name="Hernsdorf A.W."/>
            <person name="Amano Y."/>
            <person name="Miyakawa K."/>
            <person name="Ise K."/>
            <person name="Suzuki Y."/>
            <person name="Anantharaman K."/>
            <person name="Probst A."/>
            <person name="Burstein D."/>
            <person name="Thomas B.C."/>
            <person name="Banfield J.F."/>
        </authorList>
    </citation>
    <scope>NUCLEOTIDE SEQUENCE [LARGE SCALE GENOMIC DNA]</scope>
    <source>
        <strain evidence="18">HGW-Falkowbacteria-2</strain>
    </source>
</reference>
<dbReference type="EMBL" id="PHAH01000037">
    <property type="protein sequence ID" value="PKM87656.1"/>
    <property type="molecule type" value="Genomic_DNA"/>
</dbReference>
<keyword evidence="8 15" id="KW-0067">ATP-binding</keyword>
<name>A0A2N2DYW0_9BACT</name>
<keyword evidence="6 15" id="KW-0347">Helicase</keyword>
<dbReference type="SUPFAM" id="SSF52980">
    <property type="entry name" value="Restriction endonuclease-like"/>
    <property type="match status" value="1"/>
</dbReference>
<evidence type="ECO:0000256" key="13">
    <source>
        <dbReference type="ARBA" id="ARBA00034808"/>
    </source>
</evidence>
<evidence type="ECO:0000259" key="16">
    <source>
        <dbReference type="PROSITE" id="PS51198"/>
    </source>
</evidence>
<feature type="domain" description="UvrD-like helicase C-terminal" evidence="17">
    <location>
        <begin position="312"/>
        <end position="604"/>
    </location>
</feature>
<dbReference type="PANTHER" id="PTHR11070">
    <property type="entry name" value="UVRD / RECB / PCRA DNA HELICASE FAMILY MEMBER"/>
    <property type="match status" value="1"/>
</dbReference>
<dbReference type="InterPro" id="IPR014017">
    <property type="entry name" value="DNA_helicase_UvrD-like_C"/>
</dbReference>
<dbReference type="Pfam" id="PF13361">
    <property type="entry name" value="UvrD_C"/>
    <property type="match status" value="1"/>
</dbReference>
<evidence type="ECO:0000256" key="10">
    <source>
        <dbReference type="ARBA" id="ARBA00023204"/>
    </source>
</evidence>
<keyword evidence="5 15" id="KW-0378">Hydrolase</keyword>
<dbReference type="AlphaFoldDB" id="A0A2N2DYW0"/>
<proteinExistence type="inferred from homology"/>
<keyword evidence="4" id="KW-0227">DNA damage</keyword>
<evidence type="ECO:0000256" key="7">
    <source>
        <dbReference type="ARBA" id="ARBA00022839"/>
    </source>
</evidence>
<keyword evidence="10" id="KW-0234">DNA repair</keyword>
<evidence type="ECO:0000256" key="3">
    <source>
        <dbReference type="ARBA" id="ARBA00022741"/>
    </source>
</evidence>
<keyword evidence="3 15" id="KW-0547">Nucleotide-binding</keyword>
<dbReference type="GO" id="GO:0033202">
    <property type="term" value="C:DNA helicase complex"/>
    <property type="evidence" value="ECO:0007669"/>
    <property type="project" value="TreeGrafter"/>
</dbReference>
<keyword evidence="7" id="KW-0269">Exonuclease</keyword>
<evidence type="ECO:0000313" key="19">
    <source>
        <dbReference type="Proteomes" id="UP000233325"/>
    </source>
</evidence>
<dbReference type="PROSITE" id="PS51217">
    <property type="entry name" value="UVRD_HELICASE_CTER"/>
    <property type="match status" value="1"/>
</dbReference>
<evidence type="ECO:0000256" key="2">
    <source>
        <dbReference type="ARBA" id="ARBA00022722"/>
    </source>
</evidence>
<dbReference type="GO" id="GO:0043138">
    <property type="term" value="F:3'-5' DNA helicase activity"/>
    <property type="evidence" value="ECO:0007669"/>
    <property type="project" value="UniProtKB-EC"/>
</dbReference>
<comment type="catalytic activity">
    <reaction evidence="12">
        <text>Couples ATP hydrolysis with the unwinding of duplex DNA by translocating in the 3'-5' direction.</text>
        <dbReference type="EC" id="5.6.2.4"/>
    </reaction>
</comment>
<comment type="caution">
    <text evidence="18">The sequence shown here is derived from an EMBL/GenBank/DDBJ whole genome shotgun (WGS) entry which is preliminary data.</text>
</comment>
<evidence type="ECO:0000256" key="8">
    <source>
        <dbReference type="ARBA" id="ARBA00022840"/>
    </source>
</evidence>
<protein>
    <recommendedName>
        <fullName evidence="13">DNA 3'-5' helicase</fullName>
        <ecNumber evidence="13">5.6.2.4</ecNumber>
    </recommendedName>
</protein>
<keyword evidence="11" id="KW-0413">Isomerase</keyword>
<evidence type="ECO:0000256" key="6">
    <source>
        <dbReference type="ARBA" id="ARBA00022806"/>
    </source>
</evidence>
<evidence type="ECO:0000256" key="1">
    <source>
        <dbReference type="ARBA" id="ARBA00009922"/>
    </source>
</evidence>
<comment type="catalytic activity">
    <reaction evidence="14">
        <text>ATP + H2O = ADP + phosphate + H(+)</text>
        <dbReference type="Rhea" id="RHEA:13065"/>
        <dbReference type="ChEBI" id="CHEBI:15377"/>
        <dbReference type="ChEBI" id="CHEBI:15378"/>
        <dbReference type="ChEBI" id="CHEBI:30616"/>
        <dbReference type="ChEBI" id="CHEBI:43474"/>
        <dbReference type="ChEBI" id="CHEBI:456216"/>
        <dbReference type="EC" id="5.6.2.4"/>
    </reaction>
</comment>
<accession>A0A2N2DYW0</accession>
<evidence type="ECO:0000256" key="11">
    <source>
        <dbReference type="ARBA" id="ARBA00023235"/>
    </source>
</evidence>
<sequence length="979" mass="112263">MSSTKAKLNAGQQAAVLHRNGPLLVVAGAGTGKTTVLINRLASILETEKIDSDRILLLTFTEKSAQEMEERADRLLPYGYLDLWINTFHGFCERILREHALDIGLPADFRVLSATEQWMLVKKNLNLFDLDYYRPLGNPTKFISELLKHFSRLKDENISASEYLAYAATATSTEGGEADEDDENNIMEGSRLRELAGAYDVYNRLLLDNSWVDFGDLIIYTLKLFRERPNILKHYHDRFKYIMVDEFQDTNWAQYELVKLLGVPENNIMVVGDDDQAIYRFRGASLANIMQFKDDFPAAPEIVLTENYRSRQDILDIAHEFIKHNNPNRLEDKLKIEKGLVAKGEAAKLGQPPVFHLLDRQEDELAFVADKITEIYERDRVTGDEDWSKFAILARSNDAAGLFVKELTRRGIPNQFVSLRGLYFKPIILDCLAYLRLLDNYHESTALFRVLGLEPFKVTHSDIISLNRFARLKAWSLFETLNKAELVPDLSADALPAINRLLELITKHSALVQTTLPSRLFFKFVEESGLLKGLNIDTDQETFSYLNQFYQKIKRFEEGMSEVKLADFMEAMNLELEAGESGSLRLDYIDAETVKVMTVHAAKGLEFPYVFVVNLADKKFPTINRSEKIPLPAGLVKEILVDSKDAHTEEERRLFYVALTRAKQELYLTCAKDYGGAREKKVSRFAEEAGIIPITSGALVEKNELLRDLAAEGAALIEEQVSIDQLPKRFSFSQLAAYDNCPLQYKYAFILKIPAPTDKPSLIFGRLMHGIFYDYLKPFTADFQGSLFPADEAEQMASFERLEQLLASHWVEDGYESAEQRENYRTKAKQALKDFHASLFAEDRKPQPYFLEKNFSFKIGGEILKGAIDRVDRVEGGVEVVDYKTGKPKEKLEWQDRRQLILYQLFLEEVLQMRVLSLKYYYVEGGKSLAFVPKEKEKDKLKLEVIAQIAAIKERRFLPKPNQMCQFCDFKNICEFKQR</sequence>
<evidence type="ECO:0000313" key="18">
    <source>
        <dbReference type="EMBL" id="PKM87656.1"/>
    </source>
</evidence>
<evidence type="ECO:0000256" key="14">
    <source>
        <dbReference type="ARBA" id="ARBA00048988"/>
    </source>
</evidence>
<dbReference type="InterPro" id="IPR013986">
    <property type="entry name" value="DExx_box_DNA_helicase_dom_sf"/>
</dbReference>
<dbReference type="GO" id="GO:0003677">
    <property type="term" value="F:DNA binding"/>
    <property type="evidence" value="ECO:0007669"/>
    <property type="project" value="UniProtKB-KW"/>
</dbReference>
<dbReference type="GO" id="GO:0005524">
    <property type="term" value="F:ATP binding"/>
    <property type="evidence" value="ECO:0007669"/>
    <property type="project" value="UniProtKB-UniRule"/>
</dbReference>
<dbReference type="InterPro" id="IPR011604">
    <property type="entry name" value="PDDEXK-like_dom_sf"/>
</dbReference>
<dbReference type="Proteomes" id="UP000233325">
    <property type="component" value="Unassembled WGS sequence"/>
</dbReference>
<dbReference type="Gene3D" id="3.40.50.300">
    <property type="entry name" value="P-loop containing nucleotide triphosphate hydrolases"/>
    <property type="match status" value="2"/>
</dbReference>
<feature type="domain" description="UvrD-like helicase ATP-binding" evidence="16">
    <location>
        <begin position="6"/>
        <end position="311"/>
    </location>
</feature>
<dbReference type="GO" id="GO:0000725">
    <property type="term" value="P:recombinational repair"/>
    <property type="evidence" value="ECO:0007669"/>
    <property type="project" value="TreeGrafter"/>
</dbReference>
<dbReference type="GO" id="GO:0005829">
    <property type="term" value="C:cytosol"/>
    <property type="evidence" value="ECO:0007669"/>
    <property type="project" value="TreeGrafter"/>
</dbReference>
<dbReference type="PROSITE" id="PS51198">
    <property type="entry name" value="UVRD_HELICASE_ATP_BIND"/>
    <property type="match status" value="1"/>
</dbReference>
<evidence type="ECO:0000256" key="5">
    <source>
        <dbReference type="ARBA" id="ARBA00022801"/>
    </source>
</evidence>
<dbReference type="InterPro" id="IPR038726">
    <property type="entry name" value="PDDEXK_AddAB-type"/>
</dbReference>
<dbReference type="PANTHER" id="PTHR11070:SF55">
    <property type="entry name" value="DNA 3'-5' HELICASE"/>
    <property type="match status" value="1"/>
</dbReference>
<dbReference type="Pfam" id="PF12705">
    <property type="entry name" value="PDDEXK_1"/>
    <property type="match status" value="1"/>
</dbReference>
<keyword evidence="9" id="KW-0238">DNA-binding</keyword>
<keyword evidence="2" id="KW-0540">Nuclease</keyword>
<evidence type="ECO:0000256" key="4">
    <source>
        <dbReference type="ARBA" id="ARBA00022763"/>
    </source>
</evidence>
<organism evidence="18 19">
    <name type="scientific">Candidatus Falkowbacteria bacterium HGW-Falkowbacteria-2</name>
    <dbReference type="NCBI Taxonomy" id="2013769"/>
    <lineage>
        <taxon>Bacteria</taxon>
        <taxon>Candidatus Falkowiibacteriota</taxon>
    </lineage>
</organism>
<dbReference type="InterPro" id="IPR014016">
    <property type="entry name" value="UvrD-like_ATP-bd"/>
</dbReference>
<dbReference type="Gene3D" id="1.10.486.10">
    <property type="entry name" value="PCRA, domain 4"/>
    <property type="match status" value="1"/>
</dbReference>
<evidence type="ECO:0000256" key="9">
    <source>
        <dbReference type="ARBA" id="ARBA00023125"/>
    </source>
</evidence>
<evidence type="ECO:0000256" key="12">
    <source>
        <dbReference type="ARBA" id="ARBA00034617"/>
    </source>
</evidence>
<dbReference type="InterPro" id="IPR027417">
    <property type="entry name" value="P-loop_NTPase"/>
</dbReference>
<dbReference type="InterPro" id="IPR011335">
    <property type="entry name" value="Restrct_endonuc-II-like"/>
</dbReference>
<dbReference type="GO" id="GO:0004527">
    <property type="term" value="F:exonuclease activity"/>
    <property type="evidence" value="ECO:0007669"/>
    <property type="project" value="UniProtKB-KW"/>
</dbReference>
<dbReference type="InterPro" id="IPR000212">
    <property type="entry name" value="DNA_helicase_UvrD/REP"/>
</dbReference>
<comment type="similarity">
    <text evidence="1">Belongs to the helicase family. UvrD subfamily.</text>
</comment>
<evidence type="ECO:0000256" key="15">
    <source>
        <dbReference type="PROSITE-ProRule" id="PRU00560"/>
    </source>
</evidence>
<dbReference type="Gene3D" id="1.10.10.160">
    <property type="match status" value="1"/>
</dbReference>
<dbReference type="SUPFAM" id="SSF52540">
    <property type="entry name" value="P-loop containing nucleoside triphosphate hydrolases"/>
    <property type="match status" value="1"/>
</dbReference>
<dbReference type="CDD" id="cd17932">
    <property type="entry name" value="DEXQc_UvrD"/>
    <property type="match status" value="1"/>
</dbReference>